<reference evidence="11 12" key="1">
    <citation type="submission" date="2019-12" db="EMBL/GenBank/DDBJ databases">
        <title>Defluviitalea raffinosedens, isolated from a biogas fermenter, genome sequencing and characterization.</title>
        <authorList>
            <person name="Rettenmaier R."/>
            <person name="Schneider M."/>
            <person name="Neuhaus K."/>
            <person name="Liebl W."/>
            <person name="Zverlov V."/>
        </authorList>
    </citation>
    <scope>NUCLEOTIDE SEQUENCE [LARGE SCALE GENOMIC DNA]</scope>
    <source>
        <strain evidence="11 12">249c-K6</strain>
    </source>
</reference>
<evidence type="ECO:0000256" key="7">
    <source>
        <dbReference type="ARBA" id="ARBA00022795"/>
    </source>
</evidence>
<dbReference type="GO" id="GO:0009288">
    <property type="term" value="C:bacterial-type flagellum"/>
    <property type="evidence" value="ECO:0007669"/>
    <property type="project" value="InterPro"/>
</dbReference>
<keyword evidence="9" id="KW-0472">Membrane</keyword>
<dbReference type="NCBIfam" id="TIGR02473">
    <property type="entry name" value="flagell_FliJ"/>
    <property type="match status" value="1"/>
</dbReference>
<evidence type="ECO:0000313" key="11">
    <source>
        <dbReference type="EMBL" id="KAE9637037.1"/>
    </source>
</evidence>
<keyword evidence="6" id="KW-0145">Chemotaxis</keyword>
<accession>A0A7C8LEU0</accession>
<evidence type="ECO:0000256" key="1">
    <source>
        <dbReference type="ARBA" id="ARBA00004413"/>
    </source>
</evidence>
<gene>
    <name evidence="11" type="primary">fliJ</name>
    <name evidence="11" type="ORF">GND95_00985</name>
</gene>
<keyword evidence="12" id="KW-1185">Reference proteome</keyword>
<dbReference type="GO" id="GO:0015031">
    <property type="term" value="P:protein transport"/>
    <property type="evidence" value="ECO:0007669"/>
    <property type="project" value="UniProtKB-KW"/>
</dbReference>
<evidence type="ECO:0000256" key="8">
    <source>
        <dbReference type="ARBA" id="ARBA00022927"/>
    </source>
</evidence>
<evidence type="ECO:0000256" key="6">
    <source>
        <dbReference type="ARBA" id="ARBA00022500"/>
    </source>
</evidence>
<keyword evidence="7" id="KW-1005">Bacterial flagellum biogenesis</keyword>
<evidence type="ECO:0000256" key="9">
    <source>
        <dbReference type="ARBA" id="ARBA00023136"/>
    </source>
</evidence>
<keyword evidence="8" id="KW-0653">Protein transport</keyword>
<dbReference type="InterPro" id="IPR053716">
    <property type="entry name" value="Flag_assembly_chemotaxis_eff"/>
</dbReference>
<dbReference type="OrthoDB" id="2087173at2"/>
<keyword evidence="5" id="KW-1003">Cell membrane</keyword>
<evidence type="ECO:0000256" key="2">
    <source>
        <dbReference type="ARBA" id="ARBA00010004"/>
    </source>
</evidence>
<dbReference type="InterPro" id="IPR012823">
    <property type="entry name" value="Flagell_FliJ"/>
</dbReference>
<dbReference type="RefSeq" id="WP_158738954.1">
    <property type="nucleotide sequence ID" value="NZ_JAFBEP010000004.1"/>
</dbReference>
<keyword evidence="11" id="KW-0282">Flagellum</keyword>
<evidence type="ECO:0000256" key="5">
    <source>
        <dbReference type="ARBA" id="ARBA00022475"/>
    </source>
</evidence>
<comment type="caution">
    <text evidence="11">The sequence shown here is derived from an EMBL/GenBank/DDBJ whole genome shotgun (WGS) entry which is preliminary data.</text>
</comment>
<keyword evidence="4" id="KW-0813">Transport</keyword>
<dbReference type="Gene3D" id="1.10.287.1700">
    <property type="match status" value="1"/>
</dbReference>
<dbReference type="GO" id="GO:0006935">
    <property type="term" value="P:chemotaxis"/>
    <property type="evidence" value="ECO:0007669"/>
    <property type="project" value="UniProtKB-KW"/>
</dbReference>
<organism evidence="11 12">
    <name type="scientific">Defluviitalea raffinosedens</name>
    <dbReference type="NCBI Taxonomy" id="1450156"/>
    <lineage>
        <taxon>Bacteria</taxon>
        <taxon>Bacillati</taxon>
        <taxon>Bacillota</taxon>
        <taxon>Clostridia</taxon>
        <taxon>Lachnospirales</taxon>
        <taxon>Defluviitaleaceae</taxon>
        <taxon>Defluviitalea</taxon>
    </lineage>
</organism>
<comment type="subcellular location">
    <subcellularLocation>
        <location evidence="1">Cell membrane</location>
        <topology evidence="1">Peripheral membrane protein</topology>
        <orientation evidence="1">Cytoplasmic side</orientation>
    </subcellularLocation>
</comment>
<dbReference type="GO" id="GO:0071973">
    <property type="term" value="P:bacterial-type flagellum-dependent cell motility"/>
    <property type="evidence" value="ECO:0007669"/>
    <property type="project" value="InterPro"/>
</dbReference>
<evidence type="ECO:0000313" key="12">
    <source>
        <dbReference type="Proteomes" id="UP000483018"/>
    </source>
</evidence>
<dbReference type="AlphaFoldDB" id="A0A7C8LEU0"/>
<dbReference type="Proteomes" id="UP000483018">
    <property type="component" value="Unassembled WGS sequence"/>
</dbReference>
<keyword evidence="10" id="KW-1006">Bacterial flagellum protein export</keyword>
<protein>
    <recommendedName>
        <fullName evidence="3">Flagellar FliJ protein</fullName>
    </recommendedName>
</protein>
<proteinExistence type="inferred from homology"/>
<dbReference type="EMBL" id="WSLF01000001">
    <property type="protein sequence ID" value="KAE9637037.1"/>
    <property type="molecule type" value="Genomic_DNA"/>
</dbReference>
<name>A0A7C8LEU0_9FIRM</name>
<dbReference type="GO" id="GO:0005886">
    <property type="term" value="C:plasma membrane"/>
    <property type="evidence" value="ECO:0007669"/>
    <property type="project" value="UniProtKB-SubCell"/>
</dbReference>
<comment type="similarity">
    <text evidence="2">Belongs to the FliJ family.</text>
</comment>
<keyword evidence="11" id="KW-0966">Cell projection</keyword>
<dbReference type="Pfam" id="PF02050">
    <property type="entry name" value="FliJ"/>
    <property type="match status" value="1"/>
</dbReference>
<evidence type="ECO:0000256" key="3">
    <source>
        <dbReference type="ARBA" id="ARBA00020392"/>
    </source>
</evidence>
<evidence type="ECO:0000256" key="4">
    <source>
        <dbReference type="ARBA" id="ARBA00022448"/>
    </source>
</evidence>
<dbReference type="GO" id="GO:0044781">
    <property type="term" value="P:bacterial-type flagellum organization"/>
    <property type="evidence" value="ECO:0007669"/>
    <property type="project" value="UniProtKB-KW"/>
</dbReference>
<sequence>MGRFQFRMDNILSLREKLEDKKKQEFGAATRKLQIENEKKQSLINESIYCSEDLRNRIKHQIIPEEIISYNQYLQLLKRKTVEQEKRVKKAALYADKKREELLEAVKQRKMLEALKEKRWNEYLEESNREEQKIIDEIVSFKSQSR</sequence>
<evidence type="ECO:0000256" key="10">
    <source>
        <dbReference type="ARBA" id="ARBA00023225"/>
    </source>
</evidence>
<keyword evidence="11" id="KW-0969">Cilium</keyword>